<feature type="domain" description="GspD-like N0" evidence="10">
    <location>
        <begin position="50"/>
        <end position="118"/>
    </location>
</feature>
<name>A0A8D5JDX8_9BACT</name>
<feature type="domain" description="Type II/III secretion system secretin-like" evidence="8">
    <location>
        <begin position="454"/>
        <end position="617"/>
    </location>
</feature>
<dbReference type="GO" id="GO:0015628">
    <property type="term" value="P:protein secretion by the type II secretion system"/>
    <property type="evidence" value="ECO:0007669"/>
    <property type="project" value="InterPro"/>
</dbReference>
<keyword evidence="3" id="KW-0472">Membrane</keyword>
<dbReference type="PANTHER" id="PTHR30332">
    <property type="entry name" value="PROBABLE GENERAL SECRETION PATHWAY PROTEIN D"/>
    <property type="match status" value="1"/>
</dbReference>
<dbReference type="InterPro" id="IPR019734">
    <property type="entry name" value="TPR_rpt"/>
</dbReference>
<feature type="signal peptide" evidence="7">
    <location>
        <begin position="1"/>
        <end position="24"/>
    </location>
</feature>
<feature type="domain" description="NolW-like" evidence="9">
    <location>
        <begin position="210"/>
        <end position="282"/>
    </location>
</feature>
<evidence type="ECO:0000256" key="3">
    <source>
        <dbReference type="ARBA" id="ARBA00023136"/>
    </source>
</evidence>
<dbReference type="Pfam" id="PF03958">
    <property type="entry name" value="Secretin_N"/>
    <property type="match status" value="3"/>
</dbReference>
<dbReference type="InterPro" id="IPR005644">
    <property type="entry name" value="NolW-like"/>
</dbReference>
<evidence type="ECO:0000313" key="11">
    <source>
        <dbReference type="EMBL" id="BCL61743.1"/>
    </source>
</evidence>
<evidence type="ECO:0000256" key="5">
    <source>
        <dbReference type="RuleBase" id="RU004003"/>
    </source>
</evidence>
<evidence type="ECO:0000259" key="9">
    <source>
        <dbReference type="Pfam" id="PF03958"/>
    </source>
</evidence>
<dbReference type="GO" id="GO:0009279">
    <property type="term" value="C:cell outer membrane"/>
    <property type="evidence" value="ECO:0007669"/>
    <property type="project" value="UniProtKB-SubCell"/>
</dbReference>
<feature type="domain" description="NolW-like" evidence="9">
    <location>
        <begin position="146"/>
        <end position="205"/>
    </location>
</feature>
<dbReference type="RefSeq" id="WP_228854167.1">
    <property type="nucleotide sequence ID" value="NZ_AP024086.1"/>
</dbReference>
<dbReference type="GO" id="GO:0015627">
    <property type="term" value="C:type II protein secretion system complex"/>
    <property type="evidence" value="ECO:0007669"/>
    <property type="project" value="InterPro"/>
</dbReference>
<proteinExistence type="inferred from homology"/>
<dbReference type="InterPro" id="IPR049371">
    <property type="entry name" value="GspD-like_N0"/>
</dbReference>
<dbReference type="Pfam" id="PF21305">
    <property type="entry name" value="type_II_gspD_N0"/>
    <property type="match status" value="1"/>
</dbReference>
<feature type="chain" id="PRO_5034757585" evidence="7">
    <location>
        <begin position="25"/>
        <end position="750"/>
    </location>
</feature>
<evidence type="ECO:0000256" key="6">
    <source>
        <dbReference type="RuleBase" id="RU004004"/>
    </source>
</evidence>
<feature type="repeat" description="TPR" evidence="4">
    <location>
        <begin position="653"/>
        <end position="686"/>
    </location>
</feature>
<dbReference type="AlphaFoldDB" id="A0A8D5JDX8"/>
<evidence type="ECO:0000313" key="12">
    <source>
        <dbReference type="Proteomes" id="UP000826725"/>
    </source>
</evidence>
<dbReference type="Proteomes" id="UP000826725">
    <property type="component" value="Chromosome"/>
</dbReference>
<dbReference type="KEGG" id="dbk:DGMP_24360"/>
<evidence type="ECO:0000256" key="7">
    <source>
        <dbReference type="SAM" id="SignalP"/>
    </source>
</evidence>
<dbReference type="Pfam" id="PF14559">
    <property type="entry name" value="TPR_19"/>
    <property type="match status" value="1"/>
</dbReference>
<evidence type="ECO:0000256" key="1">
    <source>
        <dbReference type="ARBA" id="ARBA00004370"/>
    </source>
</evidence>
<keyword evidence="4" id="KW-0802">TPR repeat</keyword>
<accession>A0A8D5JDX8</accession>
<comment type="subcellular location">
    <subcellularLocation>
        <location evidence="6">Cell outer membrane</location>
    </subcellularLocation>
    <subcellularLocation>
        <location evidence="1">Membrane</location>
    </subcellularLocation>
</comment>
<dbReference type="PROSITE" id="PS50005">
    <property type="entry name" value="TPR"/>
    <property type="match status" value="1"/>
</dbReference>
<feature type="domain" description="NolW-like" evidence="9">
    <location>
        <begin position="290"/>
        <end position="364"/>
    </location>
</feature>
<sequence>MNRLFQIFHILLMIFLLASSVVLAAEKLPHPLPGTMAESSDRNQRFITIDFDSVDIRLFIKYISELTGKNFVVDKSVQGNVTIVSPTKISEEEAYRVFESVLEVHGYTTVKSGSVIKILPAAKARFQNVETMRIGMSHDPEDKIVTQLVPLKYSSPLEMKKVLTPLVSKSSVVIAHTPSGMLIITETLSNIQKLLGIIKVLDVESKEAEVAVIPLENGSAASLAKILDKIFQKNVPRKGARPAFTQRVKVVPYERVNSLVILAGSTEIERVKSLVKLLDREVERGEGNIHVFYLQNATAVELAKVLNALPETGTSIKNKGKAPPISKDVKIMPDEETNSLVIRATKEEYMVLEDVIKKLDIPRRMVYLEALIMEVDTNKTFDVGVQWGGGGAFSEGTGQVAVGFSGNTDPPFDMLGGISSTDPVLPTGFSFGVLKQGIRIGGVTFPDIAAILRAYKSDSDINIISTPQILTTDNKKAVMSAGENVPYITSQNTTVGDQDYTQYEYKDVSTKLTITPHINQANTLRLEISTEIIKLKEKDAADKFRPTTYKRTVETTVIINDNDTVVIGGIIGQDAAESEWKVPLLGDIPWLGWLFKTHTTTSVKTNMFIFITPHIIRNPADLAAVTMKKEDDMGTVLPTVAKELHKKDNPEHADRLVSTGFEKLQAGRLEEAKNYFQEALDIDPENPFALMDMGVVLEKEGNIQGALQMYRAVIALNTGEVATRTSEPGKNGTSLSQIAQENIERITKKE</sequence>
<protein>
    <submittedName>
        <fullName evidence="11">Type II secretion system protein GspD</fullName>
    </submittedName>
</protein>
<dbReference type="NCBIfam" id="TIGR02517">
    <property type="entry name" value="type_II_gspD"/>
    <property type="match status" value="1"/>
</dbReference>
<dbReference type="Pfam" id="PF00263">
    <property type="entry name" value="Secretin"/>
    <property type="match status" value="1"/>
</dbReference>
<reference evidence="11" key="1">
    <citation type="submission" date="2020-09" db="EMBL/GenBank/DDBJ databases">
        <title>Desulfogranum mesoprofundum gen. nov., sp. nov., a novel mesophilic, sulfate-reducing chemolithoautotroph isolated from a deep-sea hydrothermal vent chimney in the Suiyo Seamount.</title>
        <authorList>
            <person name="Hashimoto Y."/>
            <person name="Nakagawa S."/>
        </authorList>
    </citation>
    <scope>NUCLEOTIDE SEQUENCE</scope>
    <source>
        <strain evidence="11">KT2</strain>
    </source>
</reference>
<dbReference type="InterPro" id="IPR050810">
    <property type="entry name" value="Bact_Secretion_Sys_Channel"/>
</dbReference>
<dbReference type="InterPro" id="IPR004846">
    <property type="entry name" value="T2SS/T3SS_dom"/>
</dbReference>
<evidence type="ECO:0000259" key="10">
    <source>
        <dbReference type="Pfam" id="PF21305"/>
    </source>
</evidence>
<dbReference type="EMBL" id="AP024086">
    <property type="protein sequence ID" value="BCL61743.1"/>
    <property type="molecule type" value="Genomic_DNA"/>
</dbReference>
<dbReference type="SMART" id="SM00028">
    <property type="entry name" value="TPR"/>
    <property type="match status" value="2"/>
</dbReference>
<evidence type="ECO:0000256" key="2">
    <source>
        <dbReference type="ARBA" id="ARBA00022729"/>
    </source>
</evidence>
<keyword evidence="12" id="KW-1185">Reference proteome</keyword>
<gene>
    <name evidence="11" type="primary">gspD</name>
    <name evidence="11" type="ORF">DGMP_24360</name>
</gene>
<comment type="similarity">
    <text evidence="5">Belongs to the bacterial secretin family.</text>
</comment>
<organism evidence="11 12">
    <name type="scientific">Desulfomarina profundi</name>
    <dbReference type="NCBI Taxonomy" id="2772557"/>
    <lineage>
        <taxon>Bacteria</taxon>
        <taxon>Pseudomonadati</taxon>
        <taxon>Thermodesulfobacteriota</taxon>
        <taxon>Desulfobulbia</taxon>
        <taxon>Desulfobulbales</taxon>
        <taxon>Desulfobulbaceae</taxon>
        <taxon>Desulfomarina</taxon>
    </lineage>
</organism>
<dbReference type="InterPro" id="IPR013356">
    <property type="entry name" value="T2SS_GspD"/>
</dbReference>
<evidence type="ECO:0000256" key="4">
    <source>
        <dbReference type="PROSITE-ProRule" id="PRU00339"/>
    </source>
</evidence>
<keyword evidence="6" id="KW-0813">Transport</keyword>
<keyword evidence="2 7" id="KW-0732">Signal</keyword>
<evidence type="ECO:0000259" key="8">
    <source>
        <dbReference type="Pfam" id="PF00263"/>
    </source>
</evidence>
<dbReference type="PANTHER" id="PTHR30332:SF24">
    <property type="entry name" value="SECRETIN GSPD-RELATED"/>
    <property type="match status" value="1"/>
</dbReference>